<reference evidence="2 3" key="1">
    <citation type="submission" date="2011-10" db="EMBL/GenBank/DDBJ databases">
        <title>The Genome Sequence of Fusobacterium sp. 4_1_13.</title>
        <authorList>
            <consortium name="The Broad Institute Genome Sequencing Platform"/>
            <person name="Earl A."/>
            <person name="Ward D."/>
            <person name="Feldgarden M."/>
            <person name="Gevers D."/>
            <person name="Strauss J."/>
            <person name="Ambrose C."/>
            <person name="Allen-Vercoe E."/>
            <person name="Young S.K."/>
            <person name="Zeng Q."/>
            <person name="Gargeya S."/>
            <person name="Fitzgerald M."/>
            <person name="Haas B."/>
            <person name="Abouelleil A."/>
            <person name="Alvarado L."/>
            <person name="Arachchi H.M."/>
            <person name="Berlin A."/>
            <person name="Brown A."/>
            <person name="Chapman S.B."/>
            <person name="Chen Z."/>
            <person name="Dunbar C."/>
            <person name="Freedman E."/>
            <person name="Gearin G."/>
            <person name="Goldberg J."/>
            <person name="Griggs A."/>
            <person name="Gujja S."/>
            <person name="Heiman D."/>
            <person name="Howarth C."/>
            <person name="Larson L."/>
            <person name="Lui A."/>
            <person name="MacDonald P.J."/>
            <person name="Montmayeur A."/>
            <person name="Murphy C."/>
            <person name="Neiman D."/>
            <person name="Pearson M."/>
            <person name="Priest M."/>
            <person name="Roberts A."/>
            <person name="Saif S."/>
            <person name="Shea T."/>
            <person name="Shenoy N."/>
            <person name="Sisk P."/>
            <person name="Stolte C."/>
            <person name="Sykes S."/>
            <person name="Wortman J."/>
            <person name="Nusbaum C."/>
            <person name="Birren B."/>
        </authorList>
    </citation>
    <scope>NUCLEOTIDE SEQUENCE [LARGE SCALE GENOMIC DNA]</scope>
    <source>
        <strain evidence="2 3">4_1_13</strain>
    </source>
</reference>
<dbReference type="Proteomes" id="UP000004925">
    <property type="component" value="Unassembled WGS sequence"/>
</dbReference>
<name>A0A0M1VS25_FUSVC</name>
<organism evidence="2 3">
    <name type="scientific">Fusobacterium vincentii 4_1_13</name>
    <dbReference type="NCBI Taxonomy" id="469606"/>
    <lineage>
        <taxon>Bacteria</taxon>
        <taxon>Fusobacteriati</taxon>
        <taxon>Fusobacteriota</taxon>
        <taxon>Fusobacteriia</taxon>
        <taxon>Fusobacteriales</taxon>
        <taxon>Fusobacteriaceae</taxon>
        <taxon>Fusobacterium</taxon>
    </lineage>
</organism>
<dbReference type="eggNOG" id="COG1075">
    <property type="taxonomic scope" value="Bacteria"/>
</dbReference>
<dbReference type="Gene3D" id="3.40.50.1820">
    <property type="entry name" value="alpha/beta hydrolase"/>
    <property type="match status" value="1"/>
</dbReference>
<comment type="caution">
    <text evidence="2">The sequence shown here is derived from an EMBL/GenBank/DDBJ whole genome shotgun (WGS) entry which is preliminary data.</text>
</comment>
<accession>A0A0M1VS25</accession>
<dbReference type="InterPro" id="IPR029058">
    <property type="entry name" value="AB_hydrolase_fold"/>
</dbReference>
<keyword evidence="1" id="KW-0812">Transmembrane</keyword>
<evidence type="ECO:0000256" key="1">
    <source>
        <dbReference type="SAM" id="Phobius"/>
    </source>
</evidence>
<dbReference type="PANTHER" id="PTHR37946:SF1">
    <property type="entry name" value="SLL1969 PROTEIN"/>
    <property type="match status" value="1"/>
</dbReference>
<feature type="transmembrane region" description="Helical" evidence="1">
    <location>
        <begin position="7"/>
        <end position="27"/>
    </location>
</feature>
<sequence>MKKFFKILFFIILLSIFILWLVKIFLLTHKYQVKYYNEDKIEKDIVITFNGIYGYEKQLRFIDEKLAEEGYSVVNIQYPTVDDKIAEMTDKYIVPIIDEQVKKLNEINLERKAKNLPELKINFVVHSMGSCLIRYYLKEHKLENLGKVVLISPPSHGSQLADNPIADLLWYFIGPAVADMKTDKDSFVNQLGDPTYSCYVLIGDKSNNFLYSMLIKGEDDGMVPLATAKLEGSPLKTIENTTHTSILEKQETVDEILKFLSK</sequence>
<evidence type="ECO:0008006" key="4">
    <source>
        <dbReference type="Google" id="ProtNLM"/>
    </source>
</evidence>
<evidence type="ECO:0000313" key="3">
    <source>
        <dbReference type="Proteomes" id="UP000004925"/>
    </source>
</evidence>
<evidence type="ECO:0000313" key="2">
    <source>
        <dbReference type="EMBL" id="EEO39378.2"/>
    </source>
</evidence>
<dbReference type="RefSeq" id="WP_032843480.1">
    <property type="nucleotide sequence ID" value="NZ_KQ235735.1"/>
</dbReference>
<keyword evidence="1" id="KW-1133">Transmembrane helix</keyword>
<dbReference type="SUPFAM" id="SSF53474">
    <property type="entry name" value="alpha/beta-Hydrolases"/>
    <property type="match status" value="1"/>
</dbReference>
<protein>
    <recommendedName>
        <fullName evidence="4">Lipase</fullName>
    </recommendedName>
</protein>
<dbReference type="EMBL" id="ACDE02000013">
    <property type="protein sequence ID" value="EEO39378.2"/>
    <property type="molecule type" value="Genomic_DNA"/>
</dbReference>
<gene>
    <name evidence="2" type="ORF">FSCG_00091</name>
</gene>
<dbReference type="PANTHER" id="PTHR37946">
    <property type="entry name" value="SLL1969 PROTEIN"/>
    <property type="match status" value="1"/>
</dbReference>
<proteinExistence type="predicted"/>
<keyword evidence="1" id="KW-0472">Membrane</keyword>
<dbReference type="AlphaFoldDB" id="A0A0M1VS25"/>